<sequence>MTEQFKASTIRALYGAMSIGFSTVLGAYQALSAILAGSETPMPKGDRWEASLVAGGVSFFGYMIAPGAAEGLIDSNRGPSSADVGQPKA</sequence>
<protein>
    <submittedName>
        <fullName evidence="2">Uncharacterized protein</fullName>
    </submittedName>
</protein>
<dbReference type="EMBL" id="CADCWL010000259">
    <property type="protein sequence ID" value="CAA9586373.1"/>
    <property type="molecule type" value="Genomic_DNA"/>
</dbReference>
<keyword evidence="1" id="KW-0812">Transmembrane</keyword>
<accession>A0A6J4VR71</accession>
<feature type="transmembrane region" description="Helical" evidence="1">
    <location>
        <begin position="12"/>
        <end position="31"/>
    </location>
</feature>
<keyword evidence="1" id="KW-0472">Membrane</keyword>
<evidence type="ECO:0000256" key="1">
    <source>
        <dbReference type="SAM" id="Phobius"/>
    </source>
</evidence>
<dbReference type="AlphaFoldDB" id="A0A6J4VR71"/>
<evidence type="ECO:0000313" key="2">
    <source>
        <dbReference type="EMBL" id="CAA9586373.1"/>
    </source>
</evidence>
<organism evidence="2">
    <name type="scientific">uncultured Thermomicrobiales bacterium</name>
    <dbReference type="NCBI Taxonomy" id="1645740"/>
    <lineage>
        <taxon>Bacteria</taxon>
        <taxon>Pseudomonadati</taxon>
        <taxon>Thermomicrobiota</taxon>
        <taxon>Thermomicrobia</taxon>
        <taxon>Thermomicrobiales</taxon>
        <taxon>environmental samples</taxon>
    </lineage>
</organism>
<proteinExistence type="predicted"/>
<gene>
    <name evidence="2" type="ORF">AVDCRST_MAG19-4888</name>
</gene>
<reference evidence="2" key="1">
    <citation type="submission" date="2020-02" db="EMBL/GenBank/DDBJ databases">
        <authorList>
            <person name="Meier V. D."/>
        </authorList>
    </citation>
    <scope>NUCLEOTIDE SEQUENCE</scope>
    <source>
        <strain evidence="2">AVDCRST_MAG19</strain>
    </source>
</reference>
<keyword evidence="1" id="KW-1133">Transmembrane helix</keyword>
<feature type="transmembrane region" description="Helical" evidence="1">
    <location>
        <begin position="51"/>
        <end position="73"/>
    </location>
</feature>
<name>A0A6J4VR71_9BACT</name>